<keyword evidence="3 7" id="KW-0418">Kinase</keyword>
<keyword evidence="1" id="KW-0808">Transferase</keyword>
<evidence type="ECO:0000256" key="1">
    <source>
        <dbReference type="ARBA" id="ARBA00022679"/>
    </source>
</evidence>
<dbReference type="Proteomes" id="UP001147700">
    <property type="component" value="Unassembled WGS sequence"/>
</dbReference>
<evidence type="ECO:0000313" key="8">
    <source>
        <dbReference type="Proteomes" id="UP001147700"/>
    </source>
</evidence>
<evidence type="ECO:0000256" key="4">
    <source>
        <dbReference type="ARBA" id="ARBA00022840"/>
    </source>
</evidence>
<dbReference type="PROSITE" id="PS00108">
    <property type="entry name" value="PROTEIN_KINASE_ST"/>
    <property type="match status" value="1"/>
</dbReference>
<dbReference type="InterPro" id="IPR008271">
    <property type="entry name" value="Ser/Thr_kinase_AS"/>
</dbReference>
<dbReference type="InterPro" id="IPR011009">
    <property type="entry name" value="Kinase-like_dom_sf"/>
</dbReference>
<sequence length="383" mass="41502">MCAVAAENDLPSRFSPGDVVDGYRIEARLGGGGFGEVFLAAERSPKRKVARKFIRPELALAPDLMRRFEREVDAMASVEHPNVVPIYARGEHQGRRYFSMRYVPGGSLDRFLSERRPAFEDVLELLAGVAEGLDCCHARGVVHRDLKPANILIDAEHGRGLLTDFGIALADDVSTVTGTGRVPGTPAYMAPETLMYGAATAASDRWALAAIAYRAATGTLPRGLTQPADAEPVAPSRRNQRLNPAVDRVLLRALSLDPAKRHGDARTLVADLHDALERPHQAIPRTAGVTREPRARRRGLTPKRMWSVAGTAIVLTPALVYGVASLASPDCHPSYAGACLRADSSDYDCRRGDGNGPDYIGRTVRVVGPDVYELDRDRDGYGC</sequence>
<dbReference type="CDD" id="cd14014">
    <property type="entry name" value="STKc_PknB_like"/>
    <property type="match status" value="1"/>
</dbReference>
<evidence type="ECO:0000313" key="7">
    <source>
        <dbReference type="EMBL" id="MDA0141933.1"/>
    </source>
</evidence>
<dbReference type="InterPro" id="IPR000719">
    <property type="entry name" value="Prot_kinase_dom"/>
</dbReference>
<dbReference type="Gene3D" id="3.30.200.20">
    <property type="entry name" value="Phosphorylase Kinase, domain 1"/>
    <property type="match status" value="1"/>
</dbReference>
<evidence type="ECO:0000259" key="6">
    <source>
        <dbReference type="PROSITE" id="PS50011"/>
    </source>
</evidence>
<gene>
    <name evidence="7" type="ORF">OJ962_30875</name>
</gene>
<accession>A0ABT4RTL8</accession>
<name>A0ABT4RTL8_9ACTN</name>
<feature type="binding site" evidence="5">
    <location>
        <position position="52"/>
    </location>
    <ligand>
        <name>ATP</name>
        <dbReference type="ChEBI" id="CHEBI:30616"/>
    </ligand>
</feature>
<keyword evidence="8" id="KW-1185">Reference proteome</keyword>
<dbReference type="PROSITE" id="PS00107">
    <property type="entry name" value="PROTEIN_KINASE_ATP"/>
    <property type="match status" value="1"/>
</dbReference>
<protein>
    <submittedName>
        <fullName evidence="7">Serine/threonine protein kinase</fullName>
    </submittedName>
</protein>
<keyword evidence="2 5" id="KW-0547">Nucleotide-binding</keyword>
<evidence type="ECO:0000256" key="2">
    <source>
        <dbReference type="ARBA" id="ARBA00022741"/>
    </source>
</evidence>
<dbReference type="PROSITE" id="PS50011">
    <property type="entry name" value="PROTEIN_KINASE_DOM"/>
    <property type="match status" value="1"/>
</dbReference>
<dbReference type="GO" id="GO:0004674">
    <property type="term" value="F:protein serine/threonine kinase activity"/>
    <property type="evidence" value="ECO:0007669"/>
    <property type="project" value="UniProtKB-KW"/>
</dbReference>
<proteinExistence type="predicted"/>
<comment type="caution">
    <text evidence="7">The sequence shown here is derived from an EMBL/GenBank/DDBJ whole genome shotgun (WGS) entry which is preliminary data.</text>
</comment>
<keyword evidence="4 5" id="KW-0067">ATP-binding</keyword>
<dbReference type="RefSeq" id="WP_202955936.1">
    <property type="nucleotide sequence ID" value="NZ_JAPCID010000069.1"/>
</dbReference>
<keyword evidence="7" id="KW-0723">Serine/threonine-protein kinase</keyword>
<reference evidence="7" key="1">
    <citation type="submission" date="2022-10" db="EMBL/GenBank/DDBJ databases">
        <title>The WGS of Solirubrobacter sp. CPCC 204708.</title>
        <authorList>
            <person name="Jiang Z."/>
        </authorList>
    </citation>
    <scope>NUCLEOTIDE SEQUENCE</scope>
    <source>
        <strain evidence="7">CPCC 204708</strain>
    </source>
</reference>
<dbReference type="InterPro" id="IPR017441">
    <property type="entry name" value="Protein_kinase_ATP_BS"/>
</dbReference>
<dbReference type="SUPFAM" id="SSF56112">
    <property type="entry name" value="Protein kinase-like (PK-like)"/>
    <property type="match status" value="1"/>
</dbReference>
<evidence type="ECO:0000256" key="5">
    <source>
        <dbReference type="PROSITE-ProRule" id="PRU10141"/>
    </source>
</evidence>
<dbReference type="Gene3D" id="1.10.510.10">
    <property type="entry name" value="Transferase(Phosphotransferase) domain 1"/>
    <property type="match status" value="1"/>
</dbReference>
<organism evidence="7 8">
    <name type="scientific">Solirubrobacter deserti</name>
    <dbReference type="NCBI Taxonomy" id="2282478"/>
    <lineage>
        <taxon>Bacteria</taxon>
        <taxon>Bacillati</taxon>
        <taxon>Actinomycetota</taxon>
        <taxon>Thermoleophilia</taxon>
        <taxon>Solirubrobacterales</taxon>
        <taxon>Solirubrobacteraceae</taxon>
        <taxon>Solirubrobacter</taxon>
    </lineage>
</organism>
<dbReference type="Pfam" id="PF00069">
    <property type="entry name" value="Pkinase"/>
    <property type="match status" value="1"/>
</dbReference>
<dbReference type="EMBL" id="JAPCID010000069">
    <property type="protein sequence ID" value="MDA0141933.1"/>
    <property type="molecule type" value="Genomic_DNA"/>
</dbReference>
<dbReference type="SMART" id="SM00220">
    <property type="entry name" value="S_TKc"/>
    <property type="match status" value="1"/>
</dbReference>
<dbReference type="PANTHER" id="PTHR43289:SF34">
    <property type="entry name" value="SERINE_THREONINE-PROTEIN KINASE YBDM-RELATED"/>
    <property type="match status" value="1"/>
</dbReference>
<evidence type="ECO:0000256" key="3">
    <source>
        <dbReference type="ARBA" id="ARBA00022777"/>
    </source>
</evidence>
<dbReference type="PANTHER" id="PTHR43289">
    <property type="entry name" value="MITOGEN-ACTIVATED PROTEIN KINASE KINASE KINASE 20-RELATED"/>
    <property type="match status" value="1"/>
</dbReference>
<feature type="domain" description="Protein kinase" evidence="6">
    <location>
        <begin position="23"/>
        <end position="276"/>
    </location>
</feature>